<evidence type="ECO:0000259" key="1">
    <source>
        <dbReference type="SMART" id="SM00579"/>
    </source>
</evidence>
<sequence length="289" mass="32649">MSLNVVCANFVFTIIHSVQRRKIRLPGSLYTCQTLVSLTLFSAVIVDVPLTICFPSLKTLRLRRVEFSNDEIVPRILSGCPVLEDLTVVREHNGSVKNITIMVPSLLRLTVLDFKFAYKVPGNDVGFVIKAPSLKSLTVVSQVSWVCSLVNMPNLVKANVKLPPPGDSKKLLECLTSARHLSLFFISYWRLLSSRVSSTMYMLFSLIQWEQSSSVPQCLISSLETVEWIDYQGRDSEKKVVMYLLENSGQLKKMAIKALPSTNLEKRYKILQELSSTQRSSKKCQFSFT</sequence>
<reference evidence="2 3" key="1">
    <citation type="journal article" date="2014" name="Genome Biol.">
        <title>Transcriptome and methylome profiling reveals relics of genome dominance in the mesopolyploid Brassica oleracea.</title>
        <authorList>
            <person name="Parkin I.A."/>
            <person name="Koh C."/>
            <person name="Tang H."/>
            <person name="Robinson S.J."/>
            <person name="Kagale S."/>
            <person name="Clarke W.E."/>
            <person name="Town C.D."/>
            <person name="Nixon J."/>
            <person name="Krishnakumar V."/>
            <person name="Bidwell S.L."/>
            <person name="Denoeud F."/>
            <person name="Belcram H."/>
            <person name="Links M.G."/>
            <person name="Just J."/>
            <person name="Clarke C."/>
            <person name="Bender T."/>
            <person name="Huebert T."/>
            <person name="Mason A.S."/>
            <person name="Pires J.C."/>
            <person name="Barker G."/>
            <person name="Moore J."/>
            <person name="Walley P.G."/>
            <person name="Manoli S."/>
            <person name="Batley J."/>
            <person name="Edwards D."/>
            <person name="Nelson M.N."/>
            <person name="Wang X."/>
            <person name="Paterson A.H."/>
            <person name="King G."/>
            <person name="Bancroft I."/>
            <person name="Chalhoub B."/>
            <person name="Sharpe A.G."/>
        </authorList>
    </citation>
    <scope>NUCLEOTIDE SEQUENCE</scope>
    <source>
        <strain evidence="2 3">cv. TO1000</strain>
    </source>
</reference>
<dbReference type="SMART" id="SM00579">
    <property type="entry name" value="FBD"/>
    <property type="match status" value="1"/>
</dbReference>
<keyword evidence="3" id="KW-1185">Reference proteome</keyword>
<organism evidence="2 3">
    <name type="scientific">Brassica oleracea var. oleracea</name>
    <dbReference type="NCBI Taxonomy" id="109376"/>
    <lineage>
        <taxon>Eukaryota</taxon>
        <taxon>Viridiplantae</taxon>
        <taxon>Streptophyta</taxon>
        <taxon>Embryophyta</taxon>
        <taxon>Tracheophyta</taxon>
        <taxon>Spermatophyta</taxon>
        <taxon>Magnoliopsida</taxon>
        <taxon>eudicotyledons</taxon>
        <taxon>Gunneridae</taxon>
        <taxon>Pentapetalae</taxon>
        <taxon>rosids</taxon>
        <taxon>malvids</taxon>
        <taxon>Brassicales</taxon>
        <taxon>Brassicaceae</taxon>
        <taxon>Brassiceae</taxon>
        <taxon>Brassica</taxon>
    </lineage>
</organism>
<dbReference type="OMA" id="CANFVFT"/>
<dbReference type="Proteomes" id="UP000032141">
    <property type="component" value="Chromosome C3"/>
</dbReference>
<proteinExistence type="predicted"/>
<dbReference type="PANTHER" id="PTHR31900">
    <property type="entry name" value="F-BOX/RNI SUPERFAMILY PROTEIN-RELATED"/>
    <property type="match status" value="1"/>
</dbReference>
<dbReference type="InterPro" id="IPR050232">
    <property type="entry name" value="FBL13/AtMIF1-like"/>
</dbReference>
<dbReference type="EnsemblPlants" id="Bo3g020920.1">
    <property type="protein sequence ID" value="Bo3g020920.1"/>
    <property type="gene ID" value="Bo3g020920"/>
</dbReference>
<dbReference type="HOGENOM" id="CLU_010721_1_2_1"/>
<dbReference type="InterPro" id="IPR032675">
    <property type="entry name" value="LRR_dom_sf"/>
</dbReference>
<dbReference type="Gene3D" id="3.80.10.10">
    <property type="entry name" value="Ribonuclease Inhibitor"/>
    <property type="match status" value="1"/>
</dbReference>
<dbReference type="InterPro" id="IPR055411">
    <property type="entry name" value="LRR_FXL15/At3g58940/PEG3-like"/>
</dbReference>
<protein>
    <recommendedName>
        <fullName evidence="1">FBD domain-containing protein</fullName>
    </recommendedName>
</protein>
<dbReference type="InterPro" id="IPR006566">
    <property type="entry name" value="FBD"/>
</dbReference>
<accession>A0A0D3B363</accession>
<dbReference type="SUPFAM" id="SSF52047">
    <property type="entry name" value="RNI-like"/>
    <property type="match status" value="1"/>
</dbReference>
<dbReference type="AlphaFoldDB" id="A0A0D3B363"/>
<reference evidence="2" key="2">
    <citation type="submission" date="2015-03" db="UniProtKB">
        <authorList>
            <consortium name="EnsemblPlants"/>
        </authorList>
    </citation>
    <scope>IDENTIFICATION</scope>
</reference>
<dbReference type="Gramene" id="Bo3g020920.1">
    <property type="protein sequence ID" value="Bo3g020920.1"/>
    <property type="gene ID" value="Bo3g020920"/>
</dbReference>
<dbReference type="PANTHER" id="PTHR31900:SF34">
    <property type="entry name" value="EMB|CAB62440.1-RELATED"/>
    <property type="match status" value="1"/>
</dbReference>
<feature type="domain" description="FBD" evidence="1">
    <location>
        <begin position="217"/>
        <end position="289"/>
    </location>
</feature>
<dbReference type="Pfam" id="PF24758">
    <property type="entry name" value="LRR_At5g56370"/>
    <property type="match status" value="1"/>
</dbReference>
<evidence type="ECO:0000313" key="2">
    <source>
        <dbReference type="EnsemblPlants" id="Bo3g020920.1"/>
    </source>
</evidence>
<evidence type="ECO:0000313" key="3">
    <source>
        <dbReference type="Proteomes" id="UP000032141"/>
    </source>
</evidence>
<dbReference type="Pfam" id="PF08387">
    <property type="entry name" value="FBD"/>
    <property type="match status" value="1"/>
</dbReference>
<name>A0A0D3B363_BRAOL</name>